<accession>A0ACD1FDC9</accession>
<organism evidence="1 2">
    <name type="scientific">Mycolicibacterium farcinogenes</name>
    <name type="common">Mycobacterium farcinogenes</name>
    <dbReference type="NCBI Taxonomy" id="1802"/>
    <lineage>
        <taxon>Bacteria</taxon>
        <taxon>Bacillati</taxon>
        <taxon>Actinomycetota</taxon>
        <taxon>Actinomycetes</taxon>
        <taxon>Mycobacteriales</taxon>
        <taxon>Mycobacteriaceae</taxon>
        <taxon>Mycolicibacterium</taxon>
    </lineage>
</organism>
<keyword evidence="2" id="KW-1185">Reference proteome</keyword>
<reference evidence="1" key="1">
    <citation type="submission" date="2021-07" db="EMBL/GenBank/DDBJ databases">
        <title>Complete Genome Sequences of Mycobacterium farcinogenes Isolated from Clinical Specimens from Patients in Thailand.</title>
        <authorList>
            <person name="Sodsai P."/>
        </authorList>
    </citation>
    <scope>NUCLEOTIDE SEQUENCE</scope>
    <source>
        <strain evidence="1">BKK/CU-MFGFA-001</strain>
    </source>
</reference>
<gene>
    <name evidence="1" type="ORF">K6L26_23845</name>
</gene>
<evidence type="ECO:0000313" key="2">
    <source>
        <dbReference type="Proteomes" id="UP000825598"/>
    </source>
</evidence>
<name>A0ACD1FDC9_MYCFR</name>
<dbReference type="Proteomes" id="UP000825598">
    <property type="component" value="Chromosome"/>
</dbReference>
<evidence type="ECO:0000313" key="1">
    <source>
        <dbReference type="EMBL" id="QZH65006.1"/>
    </source>
</evidence>
<dbReference type="EMBL" id="CP081673">
    <property type="protein sequence ID" value="QZH65006.1"/>
    <property type="molecule type" value="Genomic_DNA"/>
</dbReference>
<proteinExistence type="predicted"/>
<protein>
    <submittedName>
        <fullName evidence="1">Uncharacterized protein</fullName>
    </submittedName>
</protein>
<sequence>MSTTTASNWRNFSADLTEDEIAQFERLEHKLSADELARDAQWRAVENHGTRIFFGHLRRPAGAVHMNSASNEVDMGGWFRQFWNDRVIVGEEDVNSTQVQIWGNQFPDGRIERWIDFLNEGGDAPDDYSRRHLDPTEARQIAQMLLDAADFIEQAQRDEASITFSALKQRLERHNL</sequence>